<accession>A0A161ZJ06</accession>
<dbReference type="PANTHER" id="PTHR32246">
    <property type="entry name" value="INGRESSION PROTEIN FIC1"/>
    <property type="match status" value="1"/>
</dbReference>
<dbReference type="InterPro" id="IPR035892">
    <property type="entry name" value="C2_domain_sf"/>
</dbReference>
<evidence type="ECO:0000313" key="1">
    <source>
        <dbReference type="EMBL" id="WOG81181.1"/>
    </source>
</evidence>
<evidence type="ECO:0000313" key="2">
    <source>
        <dbReference type="Proteomes" id="UP000077755"/>
    </source>
</evidence>
<name>A0A161ZJ06_DAUCS</name>
<sequence>MTRPALQPYQSLIDTIPKKGVSEANLDHIIFKIHSIAVEGLIKASPYYAEVSVVGDDEITKWTTCVDKQGGKNPKWNKERTVMLNRTNVHRNNVYVVVKIYEKGIVLDNCVGEVRVPVGERIDYETERFTLVRSKFQVKKARGAIKLACQIEAVQVTAETHEVVVASPARSANAKPEEIFNSSVDDVAAVFAHQAAPAPAPAPAYAHQAAPAPAATAFSGMTAHNLSYEPAPYSQVPPVPPSPVSFSSPVNYQQGAPGFWYPPPPPPYYQPMPQQPTRLNDLGVGAFAPLVMMAANTFGTSLPDVVSSDFWSSFG</sequence>
<dbReference type="Gramene" id="KZN07886">
    <property type="protein sequence ID" value="KZN07886"/>
    <property type="gene ID" value="DCAR_000555"/>
</dbReference>
<protein>
    <submittedName>
        <fullName evidence="1">Uncharacterized protein</fullName>
    </submittedName>
</protein>
<dbReference type="AlphaFoldDB" id="A0A161ZJ06"/>
<dbReference type="EMBL" id="CP093343">
    <property type="protein sequence ID" value="WOG81181.1"/>
    <property type="molecule type" value="Genomic_DNA"/>
</dbReference>
<reference evidence="1" key="1">
    <citation type="journal article" date="2016" name="Nat. Genet.">
        <title>A high-quality carrot genome assembly provides new insights into carotenoid accumulation and asterid genome evolution.</title>
        <authorList>
            <person name="Iorizzo M."/>
            <person name="Ellison S."/>
            <person name="Senalik D."/>
            <person name="Zeng P."/>
            <person name="Satapoomin P."/>
            <person name="Huang J."/>
            <person name="Bowman M."/>
            <person name="Iovene M."/>
            <person name="Sanseverino W."/>
            <person name="Cavagnaro P."/>
            <person name="Yildiz M."/>
            <person name="Macko-Podgorni A."/>
            <person name="Moranska E."/>
            <person name="Grzebelus E."/>
            <person name="Grzebelus D."/>
            <person name="Ashrafi H."/>
            <person name="Zheng Z."/>
            <person name="Cheng S."/>
            <person name="Spooner D."/>
            <person name="Van Deynze A."/>
            <person name="Simon P."/>
        </authorList>
    </citation>
    <scope>NUCLEOTIDE SEQUENCE</scope>
    <source>
        <tissue evidence="1">Leaf</tissue>
    </source>
</reference>
<dbReference type="Gene3D" id="2.60.40.150">
    <property type="entry name" value="C2 domain"/>
    <property type="match status" value="1"/>
</dbReference>
<dbReference type="Proteomes" id="UP000077755">
    <property type="component" value="Chromosome 1"/>
</dbReference>
<keyword evidence="2" id="KW-1185">Reference proteome</keyword>
<proteinExistence type="predicted"/>
<dbReference type="PROSITE" id="PS50004">
    <property type="entry name" value="C2"/>
    <property type="match status" value="1"/>
</dbReference>
<reference evidence="1" key="2">
    <citation type="submission" date="2022-03" db="EMBL/GenBank/DDBJ databases">
        <title>Draft title - Genomic analysis of global carrot germplasm unveils the trajectory of domestication and the origin of high carotenoid orange carrot.</title>
        <authorList>
            <person name="Iorizzo M."/>
            <person name="Ellison S."/>
            <person name="Senalik D."/>
            <person name="Macko-Podgorni A."/>
            <person name="Grzebelus D."/>
            <person name="Bostan H."/>
            <person name="Rolling W."/>
            <person name="Curaba J."/>
            <person name="Simon P."/>
        </authorList>
    </citation>
    <scope>NUCLEOTIDE SEQUENCE</scope>
    <source>
        <tissue evidence="1">Leaf</tissue>
    </source>
</reference>
<organism evidence="1 2">
    <name type="scientific">Daucus carota subsp. sativus</name>
    <name type="common">Carrot</name>
    <dbReference type="NCBI Taxonomy" id="79200"/>
    <lineage>
        <taxon>Eukaryota</taxon>
        <taxon>Viridiplantae</taxon>
        <taxon>Streptophyta</taxon>
        <taxon>Embryophyta</taxon>
        <taxon>Tracheophyta</taxon>
        <taxon>Spermatophyta</taxon>
        <taxon>Magnoliopsida</taxon>
        <taxon>eudicotyledons</taxon>
        <taxon>Gunneridae</taxon>
        <taxon>Pentapetalae</taxon>
        <taxon>asterids</taxon>
        <taxon>campanulids</taxon>
        <taxon>Apiales</taxon>
        <taxon>Apiaceae</taxon>
        <taxon>Apioideae</taxon>
        <taxon>Scandiceae</taxon>
        <taxon>Daucinae</taxon>
        <taxon>Daucus</taxon>
        <taxon>Daucus sect. Daucus</taxon>
    </lineage>
</organism>
<gene>
    <name evidence="1" type="ORF">DCAR_0100326</name>
</gene>
<dbReference type="InterPro" id="IPR000008">
    <property type="entry name" value="C2_dom"/>
</dbReference>
<dbReference type="SUPFAM" id="SSF49562">
    <property type="entry name" value="C2 domain (Calcium/lipid-binding domain, CaLB)"/>
    <property type="match status" value="1"/>
</dbReference>
<dbReference type="PANTHER" id="PTHR32246:SF173">
    <property type="entry name" value="C2 DOMAIN-CONTAINING PROTEIN"/>
    <property type="match status" value="1"/>
</dbReference>
<dbReference type="Pfam" id="PF00168">
    <property type="entry name" value="C2"/>
    <property type="match status" value="1"/>
</dbReference>
<dbReference type="KEGG" id="dcr:108215869"/>